<evidence type="ECO:0000313" key="2">
    <source>
        <dbReference type="EMBL" id="AWX43032.1"/>
    </source>
</evidence>
<organism evidence="2 3">
    <name type="scientific">Flagellimonas maritima</name>
    <dbReference type="NCBI Taxonomy" id="1383885"/>
    <lineage>
        <taxon>Bacteria</taxon>
        <taxon>Pseudomonadati</taxon>
        <taxon>Bacteroidota</taxon>
        <taxon>Flavobacteriia</taxon>
        <taxon>Flavobacteriales</taxon>
        <taxon>Flavobacteriaceae</taxon>
        <taxon>Flagellimonas</taxon>
    </lineage>
</organism>
<keyword evidence="1" id="KW-0812">Transmembrane</keyword>
<dbReference type="EMBL" id="CP030104">
    <property type="protein sequence ID" value="AWX43032.1"/>
    <property type="molecule type" value="Genomic_DNA"/>
</dbReference>
<proteinExistence type="predicted"/>
<feature type="transmembrane region" description="Helical" evidence="1">
    <location>
        <begin position="12"/>
        <end position="29"/>
    </location>
</feature>
<evidence type="ECO:0000256" key="1">
    <source>
        <dbReference type="SAM" id="Phobius"/>
    </source>
</evidence>
<feature type="transmembrane region" description="Helical" evidence="1">
    <location>
        <begin position="41"/>
        <end position="63"/>
    </location>
</feature>
<dbReference type="InterPro" id="IPR046077">
    <property type="entry name" value="DUF6095"/>
</dbReference>
<protein>
    <submittedName>
        <fullName evidence="2">Uncharacterized protein</fullName>
    </submittedName>
</protein>
<gene>
    <name evidence="2" type="ORF">HME9304_00019</name>
</gene>
<sequence length="77" mass="8506">MHTNKELLVKGLKFIGYTVAFMFLAPFVISQAFKNVDHPAYIPVLVIGLLLAMTAIGLGFYTIKVFMDALFGKKPKG</sequence>
<name>A0A2Z4LMK0_9FLAO</name>
<evidence type="ECO:0000313" key="3">
    <source>
        <dbReference type="Proteomes" id="UP000248536"/>
    </source>
</evidence>
<dbReference type="Proteomes" id="UP000248536">
    <property type="component" value="Chromosome"/>
</dbReference>
<reference evidence="2 3" key="1">
    <citation type="submission" date="2018-06" db="EMBL/GenBank/DDBJ databases">
        <title>Spongiibacterium sp. HME9304 Genome sequencing and assembly.</title>
        <authorList>
            <person name="Kang H."/>
            <person name="Kim H."/>
            <person name="Joh K."/>
        </authorList>
    </citation>
    <scope>NUCLEOTIDE SEQUENCE [LARGE SCALE GENOMIC DNA]</scope>
    <source>
        <strain evidence="2 3">HME9304</strain>
    </source>
</reference>
<keyword evidence="1" id="KW-0472">Membrane</keyword>
<dbReference type="OrthoDB" id="1447634at2"/>
<accession>A0A2Z4LMK0</accession>
<dbReference type="KEGG" id="spon:HME9304_00019"/>
<dbReference type="Pfam" id="PF19589">
    <property type="entry name" value="DUF6095"/>
    <property type="match status" value="1"/>
</dbReference>
<dbReference type="RefSeq" id="WP_112376649.1">
    <property type="nucleotide sequence ID" value="NZ_CP030104.1"/>
</dbReference>
<keyword evidence="3" id="KW-1185">Reference proteome</keyword>
<keyword evidence="1" id="KW-1133">Transmembrane helix</keyword>
<dbReference type="AlphaFoldDB" id="A0A2Z4LMK0"/>